<evidence type="ECO:0000256" key="1">
    <source>
        <dbReference type="ARBA" id="ARBA00005417"/>
    </source>
</evidence>
<accession>A0A1W2F512</accession>
<evidence type="ECO:0000313" key="6">
    <source>
        <dbReference type="EMBL" id="SMD16606.1"/>
    </source>
</evidence>
<dbReference type="PROSITE" id="PS50893">
    <property type="entry name" value="ABC_TRANSPORTER_2"/>
    <property type="match status" value="1"/>
</dbReference>
<dbReference type="STRING" id="112901.SAMN04488500_1449"/>
<dbReference type="GO" id="GO:0016887">
    <property type="term" value="F:ATP hydrolysis activity"/>
    <property type="evidence" value="ECO:0007669"/>
    <property type="project" value="InterPro"/>
</dbReference>
<comment type="similarity">
    <text evidence="1">Belongs to the ABC transporter superfamily.</text>
</comment>
<evidence type="ECO:0000313" key="7">
    <source>
        <dbReference type="Proteomes" id="UP000192738"/>
    </source>
</evidence>
<dbReference type="InterPro" id="IPR027417">
    <property type="entry name" value="P-loop_NTPase"/>
</dbReference>
<dbReference type="EMBL" id="FWXI01000044">
    <property type="protein sequence ID" value="SMD16606.1"/>
    <property type="molecule type" value="Genomic_DNA"/>
</dbReference>
<evidence type="ECO:0000256" key="2">
    <source>
        <dbReference type="ARBA" id="ARBA00022448"/>
    </source>
</evidence>
<dbReference type="Gene3D" id="3.40.50.300">
    <property type="entry name" value="P-loop containing nucleotide triphosphate hydrolases"/>
    <property type="match status" value="1"/>
</dbReference>
<feature type="domain" description="ABC transporter" evidence="5">
    <location>
        <begin position="3"/>
        <end position="208"/>
    </location>
</feature>
<keyword evidence="7" id="KW-1185">Reference proteome</keyword>
<sequence>MLLEANNIGYYYGTRQWVLSGVTIQIAAGEVVGLVGPSGYGKTTLGRILAGYETPCEGQVLLNGLSLPKVGYNPVQLVFQHPEKAVNPRWRMKETLNEGGEPDADIVKALGIQQSWLNRWPNELSGGELQRFCVARALTTKTHFLVADEMTTMLDAITQAQLWRVVLDFAKHNDIGILVISHEERLISRLCHKVIDLAAINKLQRSSA</sequence>
<dbReference type="Proteomes" id="UP000192738">
    <property type="component" value="Unassembled WGS sequence"/>
</dbReference>
<dbReference type="PROSITE" id="PS00211">
    <property type="entry name" value="ABC_TRANSPORTER_1"/>
    <property type="match status" value="1"/>
</dbReference>
<evidence type="ECO:0000259" key="5">
    <source>
        <dbReference type="PROSITE" id="PS50893"/>
    </source>
</evidence>
<dbReference type="GO" id="GO:0005524">
    <property type="term" value="F:ATP binding"/>
    <property type="evidence" value="ECO:0007669"/>
    <property type="project" value="UniProtKB-KW"/>
</dbReference>
<organism evidence="6 7">
    <name type="scientific">Sporomusa malonica</name>
    <dbReference type="NCBI Taxonomy" id="112901"/>
    <lineage>
        <taxon>Bacteria</taxon>
        <taxon>Bacillati</taxon>
        <taxon>Bacillota</taxon>
        <taxon>Negativicutes</taxon>
        <taxon>Selenomonadales</taxon>
        <taxon>Sporomusaceae</taxon>
        <taxon>Sporomusa</taxon>
    </lineage>
</organism>
<dbReference type="PANTHER" id="PTHR43776">
    <property type="entry name" value="TRANSPORT ATP-BINDING PROTEIN"/>
    <property type="match status" value="1"/>
</dbReference>
<dbReference type="SMART" id="SM00382">
    <property type="entry name" value="AAA"/>
    <property type="match status" value="1"/>
</dbReference>
<dbReference type="AlphaFoldDB" id="A0A1W2F512"/>
<dbReference type="InterPro" id="IPR017871">
    <property type="entry name" value="ABC_transporter-like_CS"/>
</dbReference>
<dbReference type="InterPro" id="IPR003439">
    <property type="entry name" value="ABC_transporter-like_ATP-bd"/>
</dbReference>
<dbReference type="Pfam" id="PF00005">
    <property type="entry name" value="ABC_tran"/>
    <property type="match status" value="1"/>
</dbReference>
<reference evidence="6 7" key="1">
    <citation type="submission" date="2017-04" db="EMBL/GenBank/DDBJ databases">
        <authorList>
            <person name="Afonso C.L."/>
            <person name="Miller P.J."/>
            <person name="Scott M.A."/>
            <person name="Spackman E."/>
            <person name="Goraichik I."/>
            <person name="Dimitrov K.M."/>
            <person name="Suarez D.L."/>
            <person name="Swayne D.E."/>
        </authorList>
    </citation>
    <scope>NUCLEOTIDE SEQUENCE [LARGE SCALE GENOMIC DNA]</scope>
    <source>
        <strain evidence="6 7">DSM 5090</strain>
    </source>
</reference>
<proteinExistence type="inferred from homology"/>
<name>A0A1W2F512_9FIRM</name>
<dbReference type="InterPro" id="IPR003593">
    <property type="entry name" value="AAA+_ATPase"/>
</dbReference>
<dbReference type="InterPro" id="IPR050319">
    <property type="entry name" value="ABC_transp_ATP-bind"/>
</dbReference>
<protein>
    <submittedName>
        <fullName evidence="6">Peptide/nickel transport system ATP-binding protein</fullName>
    </submittedName>
</protein>
<keyword evidence="4 6" id="KW-0067">ATP-binding</keyword>
<keyword evidence="3" id="KW-0547">Nucleotide-binding</keyword>
<dbReference type="RefSeq" id="WP_084578515.1">
    <property type="nucleotide sequence ID" value="NZ_CP155572.1"/>
</dbReference>
<dbReference type="PANTHER" id="PTHR43776:SF7">
    <property type="entry name" value="D,D-DIPEPTIDE TRANSPORT ATP-BINDING PROTEIN DDPF-RELATED"/>
    <property type="match status" value="1"/>
</dbReference>
<evidence type="ECO:0000256" key="3">
    <source>
        <dbReference type="ARBA" id="ARBA00022741"/>
    </source>
</evidence>
<evidence type="ECO:0000256" key="4">
    <source>
        <dbReference type="ARBA" id="ARBA00022840"/>
    </source>
</evidence>
<gene>
    <name evidence="6" type="ORF">SAMN04488500_1449</name>
</gene>
<keyword evidence="2" id="KW-0813">Transport</keyword>
<dbReference type="OrthoDB" id="9806285at2"/>
<dbReference type="SUPFAM" id="SSF52540">
    <property type="entry name" value="P-loop containing nucleoside triphosphate hydrolases"/>
    <property type="match status" value="1"/>
</dbReference>
<dbReference type="GO" id="GO:0055085">
    <property type="term" value="P:transmembrane transport"/>
    <property type="evidence" value="ECO:0007669"/>
    <property type="project" value="UniProtKB-ARBA"/>
</dbReference>